<feature type="compositionally biased region" description="Polar residues" evidence="1">
    <location>
        <begin position="31"/>
        <end position="41"/>
    </location>
</feature>
<reference evidence="2" key="1">
    <citation type="journal article" date="2012" name="Nat. Genet.">
        <title>Whole-genome sequence of Schistosoma haematobium.</title>
        <authorList>
            <person name="Young N.D."/>
            <person name="Jex A.R."/>
            <person name="Li B."/>
            <person name="Liu S."/>
            <person name="Yang L."/>
            <person name="Xiong Z."/>
            <person name="Li Y."/>
            <person name="Cantacessi C."/>
            <person name="Hall R.S."/>
            <person name="Xu X."/>
            <person name="Chen F."/>
            <person name="Wu X."/>
            <person name="Zerlotini A."/>
            <person name="Oliveira G."/>
            <person name="Hofmann A."/>
            <person name="Zhang G."/>
            <person name="Fang X."/>
            <person name="Kang Y."/>
            <person name="Campbell B.E."/>
            <person name="Loukas A."/>
            <person name="Ranganathan S."/>
            <person name="Rollinson D."/>
            <person name="Rinaldi G."/>
            <person name="Brindley P.J."/>
            <person name="Yang H."/>
            <person name="Wang J."/>
            <person name="Wang J."/>
            <person name="Gasser R.B."/>
        </authorList>
    </citation>
    <scope>NUCLEOTIDE SEQUENCE [LARGE SCALE GENOMIC DNA]</scope>
</reference>
<dbReference type="STRING" id="6185.A0A094ZU33"/>
<proteinExistence type="predicted"/>
<gene>
    <name evidence="2" type="ORF">MS3_06709</name>
</gene>
<evidence type="ECO:0000313" key="2">
    <source>
        <dbReference type="EMBL" id="KGB38325.1"/>
    </source>
</evidence>
<sequence>MVIVSRLIYGSLNLLATSPQKNLLSPPPDTSHLSDCVSSQDATDDSHDDRVERIVNSGNNFRKITEIVRKTEPHS</sequence>
<dbReference type="EMBL" id="KL251005">
    <property type="protein sequence ID" value="KGB38325.1"/>
    <property type="molecule type" value="Genomic_DNA"/>
</dbReference>
<dbReference type="AlphaFoldDB" id="A0A094ZU33"/>
<feature type="region of interest" description="Disordered" evidence="1">
    <location>
        <begin position="18"/>
        <end position="49"/>
    </location>
</feature>
<protein>
    <submittedName>
        <fullName evidence="2">Uncharacterized protein</fullName>
    </submittedName>
</protein>
<accession>A0A094ZU33</accession>
<evidence type="ECO:0000256" key="1">
    <source>
        <dbReference type="SAM" id="MobiDB-lite"/>
    </source>
</evidence>
<organism evidence="2">
    <name type="scientific">Schistosoma haematobium</name>
    <name type="common">Blood fluke</name>
    <dbReference type="NCBI Taxonomy" id="6185"/>
    <lineage>
        <taxon>Eukaryota</taxon>
        <taxon>Metazoa</taxon>
        <taxon>Spiralia</taxon>
        <taxon>Lophotrochozoa</taxon>
        <taxon>Platyhelminthes</taxon>
        <taxon>Trematoda</taxon>
        <taxon>Digenea</taxon>
        <taxon>Strigeidida</taxon>
        <taxon>Schistosomatoidea</taxon>
        <taxon>Schistosomatidae</taxon>
        <taxon>Schistosoma</taxon>
    </lineage>
</organism>
<name>A0A094ZU33_SCHHA</name>